<proteinExistence type="inferred from homology"/>
<dbReference type="PANTHER" id="PTHR33452">
    <property type="entry name" value="OXIDOREDUCTASE CATD-RELATED"/>
    <property type="match status" value="1"/>
</dbReference>
<dbReference type="Proteomes" id="UP000308349">
    <property type="component" value="Unassembled WGS sequence"/>
</dbReference>
<evidence type="ECO:0000256" key="5">
    <source>
        <dbReference type="ARBA" id="ARBA00022989"/>
    </source>
</evidence>
<sequence>MNGIDVAAGVLRLTLGTIMLVHGLGHAFAGGKLSGTARWFDDIGLRPGRVHAVAATVTEAGAGVLLLLGAATPLAAAAVVATMLVAFVTSHRRNGFFIYNPGQGWEYVAVLGMVALALAAVGPGRWSIDQAVGFSPSATLALGITAGAGVLAATALLAAAWRPQRNRAGAQAVSG</sequence>
<comment type="caution">
    <text evidence="8">The sequence shown here is derived from an EMBL/GenBank/DDBJ whole genome shotgun (WGS) entry which is preliminary data.</text>
</comment>
<dbReference type="GO" id="GO:0005886">
    <property type="term" value="C:plasma membrane"/>
    <property type="evidence" value="ECO:0007669"/>
    <property type="project" value="UniProtKB-SubCell"/>
</dbReference>
<evidence type="ECO:0000313" key="8">
    <source>
        <dbReference type="EMBL" id="TLF97566.1"/>
    </source>
</evidence>
<dbReference type="RefSeq" id="WP_138458590.1">
    <property type="nucleotide sequence ID" value="NZ_VBUU01000039.1"/>
</dbReference>
<keyword evidence="6 7" id="KW-0472">Membrane</keyword>
<comment type="subcellular location">
    <subcellularLocation>
        <location evidence="1">Cell membrane</location>
        <topology evidence="1">Multi-pass membrane protein</topology>
    </subcellularLocation>
</comment>
<dbReference type="InterPro" id="IPR051907">
    <property type="entry name" value="DoxX-like_oxidoreductase"/>
</dbReference>
<reference evidence="8 9" key="1">
    <citation type="submission" date="2019-05" db="EMBL/GenBank/DDBJ databases">
        <title>Genomes sequences of two Nocardia cyriacigeorgica environmental isolates, type strains Nocardia asteroides ATCC 19247 and Nocardia cyriacigeorgica DSM 44484.</title>
        <authorList>
            <person name="Vautrin F."/>
            <person name="Bergeron E."/>
            <person name="Dubost A."/>
            <person name="Abrouk D."/>
            <person name="Rodriguez Nava V."/>
            <person name="Pujic P."/>
        </authorList>
    </citation>
    <scope>NUCLEOTIDE SEQUENCE [LARGE SCALE GENOMIC DNA]</scope>
    <source>
        <strain evidence="8 9">EML 1456</strain>
    </source>
</reference>
<keyword evidence="3" id="KW-1003">Cell membrane</keyword>
<comment type="similarity">
    <text evidence="2">Belongs to the DoxX family.</text>
</comment>
<evidence type="ECO:0000313" key="9">
    <source>
        <dbReference type="Proteomes" id="UP000308349"/>
    </source>
</evidence>
<dbReference type="EMBL" id="VBUU01000039">
    <property type="protein sequence ID" value="TLF97566.1"/>
    <property type="molecule type" value="Genomic_DNA"/>
</dbReference>
<dbReference type="OrthoDB" id="346004at2"/>
<evidence type="ECO:0000256" key="6">
    <source>
        <dbReference type="ARBA" id="ARBA00023136"/>
    </source>
</evidence>
<dbReference type="PANTHER" id="PTHR33452:SF1">
    <property type="entry name" value="INNER MEMBRANE PROTEIN YPHA-RELATED"/>
    <property type="match status" value="1"/>
</dbReference>
<evidence type="ECO:0000256" key="2">
    <source>
        <dbReference type="ARBA" id="ARBA00006679"/>
    </source>
</evidence>
<evidence type="ECO:0000256" key="3">
    <source>
        <dbReference type="ARBA" id="ARBA00022475"/>
    </source>
</evidence>
<evidence type="ECO:0000256" key="1">
    <source>
        <dbReference type="ARBA" id="ARBA00004651"/>
    </source>
</evidence>
<feature type="transmembrane region" description="Helical" evidence="7">
    <location>
        <begin position="140"/>
        <end position="161"/>
    </location>
</feature>
<dbReference type="InterPro" id="IPR032808">
    <property type="entry name" value="DoxX"/>
</dbReference>
<name>A0A5R8P8S6_9NOCA</name>
<evidence type="ECO:0000256" key="4">
    <source>
        <dbReference type="ARBA" id="ARBA00022692"/>
    </source>
</evidence>
<feature type="transmembrane region" description="Helical" evidence="7">
    <location>
        <begin position="107"/>
        <end position="128"/>
    </location>
</feature>
<protein>
    <submittedName>
        <fullName evidence="8">DoxX family protein</fullName>
    </submittedName>
</protein>
<gene>
    <name evidence="8" type="ORF">FEK35_27045</name>
</gene>
<evidence type="ECO:0000256" key="7">
    <source>
        <dbReference type="SAM" id="Phobius"/>
    </source>
</evidence>
<dbReference type="Pfam" id="PF07681">
    <property type="entry name" value="DoxX"/>
    <property type="match status" value="1"/>
</dbReference>
<dbReference type="AlphaFoldDB" id="A0A5R8P8S6"/>
<feature type="transmembrane region" description="Helical" evidence="7">
    <location>
        <begin position="64"/>
        <end position="87"/>
    </location>
</feature>
<accession>A0A5R8P8S6</accession>
<keyword evidence="5 7" id="KW-1133">Transmembrane helix</keyword>
<organism evidence="8 9">
    <name type="scientific">Nocardia cyriacigeorgica</name>
    <dbReference type="NCBI Taxonomy" id="135487"/>
    <lineage>
        <taxon>Bacteria</taxon>
        <taxon>Bacillati</taxon>
        <taxon>Actinomycetota</taxon>
        <taxon>Actinomycetes</taxon>
        <taxon>Mycobacteriales</taxon>
        <taxon>Nocardiaceae</taxon>
        <taxon>Nocardia</taxon>
    </lineage>
</organism>
<keyword evidence="4 7" id="KW-0812">Transmembrane</keyword>